<organism evidence="1 3">
    <name type="scientific">Ceratina calcarata</name>
    <dbReference type="NCBI Taxonomy" id="156304"/>
    <lineage>
        <taxon>Eukaryota</taxon>
        <taxon>Metazoa</taxon>
        <taxon>Ecdysozoa</taxon>
        <taxon>Arthropoda</taxon>
        <taxon>Hexapoda</taxon>
        <taxon>Insecta</taxon>
        <taxon>Pterygota</taxon>
        <taxon>Neoptera</taxon>
        <taxon>Endopterygota</taxon>
        <taxon>Hymenoptera</taxon>
        <taxon>Apocrita</taxon>
        <taxon>Aculeata</taxon>
        <taxon>Apoidea</taxon>
        <taxon>Anthophila</taxon>
        <taxon>Apidae</taxon>
        <taxon>Ceratina</taxon>
        <taxon>Zadontomerus</taxon>
    </lineage>
</organism>
<protein>
    <submittedName>
        <fullName evidence="2 3">Uncharacterized protein LOC108629456 isoform X1</fullName>
    </submittedName>
</protein>
<dbReference type="KEGG" id="ccal:108629456"/>
<evidence type="ECO:0000313" key="3">
    <source>
        <dbReference type="RefSeq" id="XP_026673138.1"/>
    </source>
</evidence>
<dbReference type="RefSeq" id="XP_026673138.1">
    <property type="nucleotide sequence ID" value="XM_026817337.1"/>
</dbReference>
<dbReference type="GeneID" id="108629456"/>
<evidence type="ECO:0000313" key="2">
    <source>
        <dbReference type="RefSeq" id="XP_026673137.1"/>
    </source>
</evidence>
<dbReference type="Proteomes" id="UP000694925">
    <property type="component" value="Unplaced"/>
</dbReference>
<sequence length="861" mass="97920">MHFSWGNIDGLDTSKIKCCVCPEHGEVPANNVKEVEITFTPLKEGIVQSFFVPCFVDGTRKMIMLGIECSIEPLYVTFYFPTTDDDFQLRNNFVRVEWRVDSIKLALNMAGKSRKYMKILDKYKSQEERELMTTNLDEGAVLRDASAGPSMQGVDEAELAEHSSASIRTSEVIQMSNLTGNDNYSLSPFYDTFLPAPTQPVVIEFLNLPLNTVKKKTFIIKNETSIPSEYLLHIKNNYPIKCTCEWKNQKDRIRSIYKRTFGRDKKLIEEALFKMKQHGSGIVIYVDPLHSDLEQFKAIPIDIYVFADTWGIYVDEIEINITGLPQYTIGICVQVVGSPISLSISDRNELNIPVVKYGTESVGIRLPDRQIQIKNTSVIPIVIDWHTFIVKPVIQEMPFNIAFNVLTPFTDKLSMKLRTQSKTDSEVHMEKHKYSPLKKNLHACNSTFRSDTDFVTTTQVDSSLMALSTWSFTDNTSDSCVEHLESTLSCTEEETFAISDATAMDQTKQMELRISLLPFYGSIDTKICKVTPREMFILPKASASLEIRVRLDKYRIMHDIKEPIEGEFLCKLLGFVRIAPSDMYKDNNYARQAGDYLPPIEIDVTANIVAPKLDFYLSREDRTFTCCASDVMQSRKKILRMTKTFFLYNTTNKMIDISLETCDPFQVKSVFLYADTNPCRSGTMCVNGHGCAEVEIVCKVGARLIHNVMLTSSTQDLQDSKITLTEVLHIIHSDKKHQDVDLVLQIILPALKLSSYTLDFGLVYIGDAKDLALTVENRSANRVNIKVNKKWKNKDFMIDQRKMMLSGVQDMFRTITVSFQPKKQGQSVEALEITTDIPYIAEECQLYGEGTLDEKYHTPGV</sequence>
<dbReference type="PANTHER" id="PTHR46348">
    <property type="entry name" value="DELETED IN LUNG AND ESOPHAGEAL CANCER PROTEIN 1"/>
    <property type="match status" value="1"/>
</dbReference>
<gene>
    <name evidence="2 3 4" type="primary">LOC108629456</name>
</gene>
<dbReference type="Pfam" id="PF23316">
    <property type="entry name" value="Ig_DLEC1_6th"/>
    <property type="match status" value="1"/>
</dbReference>
<dbReference type="GO" id="GO:0015631">
    <property type="term" value="F:tubulin binding"/>
    <property type="evidence" value="ECO:0007669"/>
    <property type="project" value="TreeGrafter"/>
</dbReference>
<dbReference type="PANTHER" id="PTHR46348:SF1">
    <property type="entry name" value="DELETED IN LUNG AND ESOPHAGEAL CANCER PROTEIN 1"/>
    <property type="match status" value="1"/>
</dbReference>
<dbReference type="Gene3D" id="2.60.40.10">
    <property type="entry name" value="Immunoglobulins"/>
    <property type="match status" value="1"/>
</dbReference>
<dbReference type="GO" id="GO:0008285">
    <property type="term" value="P:negative regulation of cell population proliferation"/>
    <property type="evidence" value="ECO:0007669"/>
    <property type="project" value="InterPro"/>
</dbReference>
<reference evidence="2 3" key="1">
    <citation type="submission" date="2025-04" db="UniProtKB">
        <authorList>
            <consortium name="RefSeq"/>
        </authorList>
    </citation>
    <scope>IDENTIFICATION</scope>
    <source>
        <tissue evidence="2 3">Whole body</tissue>
    </source>
</reference>
<dbReference type="RefSeq" id="XP_026673137.1">
    <property type="nucleotide sequence ID" value="XM_026817336.1"/>
</dbReference>
<evidence type="ECO:0000313" key="1">
    <source>
        <dbReference type="Proteomes" id="UP000694925"/>
    </source>
</evidence>
<dbReference type="GO" id="GO:0005737">
    <property type="term" value="C:cytoplasm"/>
    <property type="evidence" value="ECO:0007669"/>
    <property type="project" value="UniProtKB-SubCell"/>
</dbReference>
<proteinExistence type="predicted"/>
<dbReference type="InterPro" id="IPR033304">
    <property type="entry name" value="DLEC1"/>
</dbReference>
<evidence type="ECO:0000313" key="4">
    <source>
        <dbReference type="RefSeq" id="XP_026673141.1"/>
    </source>
</evidence>
<keyword evidence="1" id="KW-1185">Reference proteome</keyword>
<name>A0AAJ7S7X6_9HYME</name>
<accession>A0AAJ7S7X6</accession>
<dbReference type="RefSeq" id="XP_026673141.1">
    <property type="nucleotide sequence ID" value="XM_026817340.1"/>
</dbReference>
<dbReference type="GO" id="GO:0005929">
    <property type="term" value="C:cilium"/>
    <property type="evidence" value="ECO:0007669"/>
    <property type="project" value="TreeGrafter"/>
</dbReference>
<dbReference type="AlphaFoldDB" id="A0AAJ7S7X6"/>
<dbReference type="InterPro" id="IPR013783">
    <property type="entry name" value="Ig-like_fold"/>
</dbReference>